<keyword evidence="2" id="KW-1185">Reference proteome</keyword>
<gene>
    <name evidence="1" type="primary">gb03849</name>
    <name evidence="1" type="ORF">PR202_gb03849</name>
</gene>
<evidence type="ECO:0000313" key="1">
    <source>
        <dbReference type="EMBL" id="GJN16826.1"/>
    </source>
</evidence>
<dbReference type="AlphaFoldDB" id="A0AAV5E2Y5"/>
<comment type="caution">
    <text evidence="1">The sequence shown here is derived from an EMBL/GenBank/DDBJ whole genome shotgun (WGS) entry which is preliminary data.</text>
</comment>
<sequence length="105" mass="11138">MTSRGEVTVREMPPEMAPASVSTIALRIWDGSSSEAIGVGGGGAGGEEDGRVWLLGKKRFGSWGRAASRRVVVRGWAWLASACLCLVKGRWRAADLFISAATSDE</sequence>
<name>A0AAV5E2Y5_ELECO</name>
<reference evidence="1" key="2">
    <citation type="submission" date="2021-12" db="EMBL/GenBank/DDBJ databases">
        <title>Resequencing data analysis of finger millet.</title>
        <authorList>
            <person name="Hatakeyama M."/>
            <person name="Aluri S."/>
            <person name="Balachadran M.T."/>
            <person name="Sivarajan S.R."/>
            <person name="Poveda L."/>
            <person name="Shimizu-Inatsugi R."/>
            <person name="Schlapbach R."/>
            <person name="Sreeman S.M."/>
            <person name="Shimizu K.K."/>
        </authorList>
    </citation>
    <scope>NUCLEOTIDE SEQUENCE</scope>
</reference>
<evidence type="ECO:0000313" key="2">
    <source>
        <dbReference type="Proteomes" id="UP001054889"/>
    </source>
</evidence>
<dbReference type="EMBL" id="BQKI01000073">
    <property type="protein sequence ID" value="GJN16826.1"/>
    <property type="molecule type" value="Genomic_DNA"/>
</dbReference>
<accession>A0AAV5E2Y5</accession>
<dbReference type="Proteomes" id="UP001054889">
    <property type="component" value="Unassembled WGS sequence"/>
</dbReference>
<proteinExistence type="predicted"/>
<reference evidence="1" key="1">
    <citation type="journal article" date="2018" name="DNA Res.">
        <title>Multiple hybrid de novo genome assembly of finger millet, an orphan allotetraploid crop.</title>
        <authorList>
            <person name="Hatakeyama M."/>
            <person name="Aluri S."/>
            <person name="Balachadran M.T."/>
            <person name="Sivarajan S.R."/>
            <person name="Patrignani A."/>
            <person name="Gruter S."/>
            <person name="Poveda L."/>
            <person name="Shimizu-Inatsugi R."/>
            <person name="Baeten J."/>
            <person name="Francoijs K.J."/>
            <person name="Nataraja K.N."/>
            <person name="Reddy Y.A.N."/>
            <person name="Phadnis S."/>
            <person name="Ravikumar R.L."/>
            <person name="Schlapbach R."/>
            <person name="Sreeman S.M."/>
            <person name="Shimizu K.K."/>
        </authorList>
    </citation>
    <scope>NUCLEOTIDE SEQUENCE</scope>
</reference>
<protein>
    <submittedName>
        <fullName evidence="1">Uncharacterized protein</fullName>
    </submittedName>
</protein>
<organism evidence="1 2">
    <name type="scientific">Eleusine coracana subsp. coracana</name>
    <dbReference type="NCBI Taxonomy" id="191504"/>
    <lineage>
        <taxon>Eukaryota</taxon>
        <taxon>Viridiplantae</taxon>
        <taxon>Streptophyta</taxon>
        <taxon>Embryophyta</taxon>
        <taxon>Tracheophyta</taxon>
        <taxon>Spermatophyta</taxon>
        <taxon>Magnoliopsida</taxon>
        <taxon>Liliopsida</taxon>
        <taxon>Poales</taxon>
        <taxon>Poaceae</taxon>
        <taxon>PACMAD clade</taxon>
        <taxon>Chloridoideae</taxon>
        <taxon>Cynodonteae</taxon>
        <taxon>Eleusininae</taxon>
        <taxon>Eleusine</taxon>
    </lineage>
</organism>